<organism evidence="2 3">
    <name type="scientific">Fibrella forsythiae</name>
    <dbReference type="NCBI Taxonomy" id="2817061"/>
    <lineage>
        <taxon>Bacteria</taxon>
        <taxon>Pseudomonadati</taxon>
        <taxon>Bacteroidota</taxon>
        <taxon>Cytophagia</taxon>
        <taxon>Cytophagales</taxon>
        <taxon>Spirosomataceae</taxon>
        <taxon>Fibrella</taxon>
    </lineage>
</organism>
<dbReference type="EMBL" id="JAFMYW010000001">
    <property type="protein sequence ID" value="MBO0947397.1"/>
    <property type="molecule type" value="Genomic_DNA"/>
</dbReference>
<feature type="region of interest" description="Disordered" evidence="1">
    <location>
        <begin position="158"/>
        <end position="201"/>
    </location>
</feature>
<keyword evidence="3" id="KW-1185">Reference proteome</keyword>
<reference evidence="2 3" key="1">
    <citation type="submission" date="2021-03" db="EMBL/GenBank/DDBJ databases">
        <title>Fibrella sp. HMF5405 genome sequencing and assembly.</title>
        <authorList>
            <person name="Kang H."/>
            <person name="Kim H."/>
            <person name="Bae S."/>
            <person name="Joh K."/>
        </authorList>
    </citation>
    <scope>NUCLEOTIDE SEQUENCE [LARGE SCALE GENOMIC DNA]</scope>
    <source>
        <strain evidence="2 3">HMF5405</strain>
    </source>
</reference>
<evidence type="ECO:0000313" key="3">
    <source>
        <dbReference type="Proteomes" id="UP000664628"/>
    </source>
</evidence>
<dbReference type="Proteomes" id="UP000664628">
    <property type="component" value="Unassembled WGS sequence"/>
</dbReference>
<protein>
    <submittedName>
        <fullName evidence="2">Uncharacterized protein</fullName>
    </submittedName>
</protein>
<accession>A0ABS3JBN2</accession>
<comment type="caution">
    <text evidence="2">The sequence shown here is derived from an EMBL/GenBank/DDBJ whole genome shotgun (WGS) entry which is preliminary data.</text>
</comment>
<evidence type="ECO:0000256" key="1">
    <source>
        <dbReference type="SAM" id="MobiDB-lite"/>
    </source>
</evidence>
<dbReference type="RefSeq" id="WP_207327312.1">
    <property type="nucleotide sequence ID" value="NZ_JAFMYW010000001.1"/>
</dbReference>
<proteinExistence type="predicted"/>
<evidence type="ECO:0000313" key="2">
    <source>
        <dbReference type="EMBL" id="MBO0947397.1"/>
    </source>
</evidence>
<gene>
    <name evidence="2" type="ORF">J2I46_02300</name>
</gene>
<name>A0ABS3JBN2_9BACT</name>
<sequence length="288" mass="30555">MYENNPAYQDYPEVTPDANTIEEPNDHKKAVATAVGGSVVLGAAAYGLSLLDDNSGEAAATDDASSVAAAAAADAQAKASLPVLPVVMPVDTELDKLNWPLDRLDELTFDEAFAAARHQMGPAHHFNWHAGLYNTFYQQEEAGLSKAERDAFIATLPGTKESASVDEPEAPSRLAHPSGGVRQHTPPTVAEPQLADSEAEHRTVAAVPAITVVPLAAVAEHDVTPLADAHPPLDPNYPEPMIATQDANSLHHGSIAGSTIDSIDHHNQFEHDSSHSEYDGMDPHHLGE</sequence>